<dbReference type="STRING" id="1223802.SUTH_01273"/>
<dbReference type="Proteomes" id="UP000031637">
    <property type="component" value="Chromosome"/>
</dbReference>
<protein>
    <recommendedName>
        <fullName evidence="3">Lipoprotein</fullName>
    </recommendedName>
</protein>
<gene>
    <name evidence="1" type="ORF">SUTH_01273</name>
</gene>
<sequence length="78" mass="8521">MRTIVALLILAGCGPSPDSVMWGCQLDVQKGNAGKSGEALAEKIRDIDACMEARGYRRDRDNRACQSGEAKSSCYLRR</sequence>
<dbReference type="KEGG" id="shd:SUTH_01273"/>
<evidence type="ECO:0008006" key="3">
    <source>
        <dbReference type="Google" id="ProtNLM"/>
    </source>
</evidence>
<reference evidence="1 2" key="1">
    <citation type="journal article" date="2014" name="Syst. Appl. Microbiol.">
        <title>Complete genomes of freshwater sulfur oxidizers Sulfuricella denitrificans skB26 and Sulfuritalea hydrogenivorans sk43H: genetic insights into the sulfur oxidation pathway of betaproteobacteria.</title>
        <authorList>
            <person name="Watanabe T."/>
            <person name="Kojima H."/>
            <person name="Fukui M."/>
        </authorList>
    </citation>
    <scope>NUCLEOTIDE SEQUENCE [LARGE SCALE GENOMIC DNA]</scope>
    <source>
        <strain evidence="1">DSM22779</strain>
    </source>
</reference>
<evidence type="ECO:0000313" key="1">
    <source>
        <dbReference type="EMBL" id="BAO29073.1"/>
    </source>
</evidence>
<keyword evidence="2" id="KW-1185">Reference proteome</keyword>
<dbReference type="EMBL" id="AP012547">
    <property type="protein sequence ID" value="BAO29073.1"/>
    <property type="molecule type" value="Genomic_DNA"/>
</dbReference>
<accession>W0SH66</accession>
<dbReference type="AlphaFoldDB" id="W0SH66"/>
<proteinExistence type="predicted"/>
<dbReference type="HOGENOM" id="CLU_2620734_0_0_4"/>
<organism evidence="1 2">
    <name type="scientific">Sulfuritalea hydrogenivorans sk43H</name>
    <dbReference type="NCBI Taxonomy" id="1223802"/>
    <lineage>
        <taxon>Bacteria</taxon>
        <taxon>Pseudomonadati</taxon>
        <taxon>Pseudomonadota</taxon>
        <taxon>Betaproteobacteria</taxon>
        <taxon>Nitrosomonadales</taxon>
        <taxon>Sterolibacteriaceae</taxon>
        <taxon>Sulfuritalea</taxon>
    </lineage>
</organism>
<evidence type="ECO:0000313" key="2">
    <source>
        <dbReference type="Proteomes" id="UP000031637"/>
    </source>
</evidence>
<name>W0SH66_9PROT</name>
<dbReference type="RefSeq" id="WP_148312865.1">
    <property type="nucleotide sequence ID" value="NZ_AP012547.1"/>
</dbReference>